<reference evidence="4 5" key="1">
    <citation type="submission" date="2017-12" db="EMBL/GenBank/DDBJ databases">
        <title>Gene loss provides genomic basis for host adaptation in cereal stripe rust fungi.</title>
        <authorList>
            <person name="Xia C."/>
        </authorList>
    </citation>
    <scope>NUCLEOTIDE SEQUENCE [LARGE SCALE GENOMIC DNA]</scope>
    <source>
        <strain evidence="4 5">93TX-2</strain>
    </source>
</reference>
<dbReference type="PROSITE" id="PS50157">
    <property type="entry name" value="ZINC_FINGER_C2H2_2"/>
    <property type="match status" value="1"/>
</dbReference>
<sequence>MSFHHHPSPAPVTAAQASPYGTRVANHAGLAASFWGHFHTDPSAIYSSASSAPIHLPTHSYERSTISHFPAHGLSESFATIDFPSNAPSLWGYQTLLGFTPGSLNQYNPYVASTHVQVEPFISSQSTTPYAEIDQPFDSQFQPGPTLPVTTPAHATTLNQSIPYFHVPSASLLAQNLPYPASDQHSRNSSAFKMFKCTLDPNCQMEFTRAEHLARHERYVTTASSAPLVIAISSHNASLQGNTRRKNRSSAIARKHLADWTTGGTSHLSQHKVSVHKEDIEQNTLTEERLVQVHKSMQRQNNIRKAVTMSAQRQDSSERCPSMTESSESTYSPAPSSLSDASLQRPSGASDRRQSQPSPIPSKTPDKILWSQIGTPSSNSYSAHDNNPSALAPPEMFDHSNSSPRVPTIICPVAVSADSHADLGTPFNVSHNHGSTATSDEYHRLTAQYPPRLINYNQISRAPLSSLWPSYQHSAASLSNHPHSPSYASSNNGNEKHLLVHTVTQPVDQGAGHLYKTHDVTLPHHLQFLSTLTHEQALMTTPRKTAGSHGPEDHGFTENLPPCNRHLAAGSNTPDSAPSPTRKRSLSTDEVLDAGPMGQATERNTVKKLRI</sequence>
<keyword evidence="1" id="KW-0863">Zinc-finger</keyword>
<name>A0A2S4W6J9_9BASI</name>
<dbReference type="EMBL" id="PKSM01000075">
    <property type="protein sequence ID" value="POW17405.1"/>
    <property type="molecule type" value="Genomic_DNA"/>
</dbReference>
<dbReference type="GO" id="GO:0008270">
    <property type="term" value="F:zinc ion binding"/>
    <property type="evidence" value="ECO:0007669"/>
    <property type="project" value="UniProtKB-KW"/>
</dbReference>
<feature type="domain" description="C2H2-type" evidence="3">
    <location>
        <begin position="195"/>
        <end position="227"/>
    </location>
</feature>
<dbReference type="VEuPathDB" id="FungiDB:PSTT_03409"/>
<reference evidence="5" key="2">
    <citation type="journal article" date="2018" name="BMC Genomics">
        <title>Genomic insights into host adaptation between the wheat stripe rust pathogen (Puccinia striiformis f. sp. tritici) and the barley stripe rust pathogen (Puccinia striiformis f. sp. hordei).</title>
        <authorList>
            <person name="Xia C."/>
            <person name="Wang M."/>
            <person name="Yin C."/>
            <person name="Cornejo O.E."/>
            <person name="Hulbert S.H."/>
            <person name="Chen X."/>
        </authorList>
    </citation>
    <scope>NUCLEOTIDE SEQUENCE [LARGE SCALE GENOMIC DNA]</scope>
    <source>
        <strain evidence="5">93TX-2</strain>
    </source>
</reference>
<gene>
    <name evidence="4" type="ORF">PSHT_06420</name>
</gene>
<keyword evidence="1" id="KW-0862">Zinc</keyword>
<feature type="region of interest" description="Disordered" evidence="2">
    <location>
        <begin position="542"/>
        <end position="611"/>
    </location>
</feature>
<feature type="compositionally biased region" description="Polar residues" evidence="2">
    <location>
        <begin position="298"/>
        <end position="314"/>
    </location>
</feature>
<organism evidence="4 5">
    <name type="scientific">Puccinia striiformis</name>
    <dbReference type="NCBI Taxonomy" id="27350"/>
    <lineage>
        <taxon>Eukaryota</taxon>
        <taxon>Fungi</taxon>
        <taxon>Dikarya</taxon>
        <taxon>Basidiomycota</taxon>
        <taxon>Pucciniomycotina</taxon>
        <taxon>Pucciniomycetes</taxon>
        <taxon>Pucciniales</taxon>
        <taxon>Pucciniaceae</taxon>
        <taxon>Puccinia</taxon>
    </lineage>
</organism>
<evidence type="ECO:0000313" key="4">
    <source>
        <dbReference type="EMBL" id="POW17405.1"/>
    </source>
</evidence>
<dbReference type="InterPro" id="IPR013087">
    <property type="entry name" value="Znf_C2H2_type"/>
</dbReference>
<evidence type="ECO:0000313" key="5">
    <source>
        <dbReference type="Proteomes" id="UP000238274"/>
    </source>
</evidence>
<protein>
    <recommendedName>
        <fullName evidence="3">C2H2-type domain-containing protein</fullName>
    </recommendedName>
</protein>
<dbReference type="VEuPathDB" id="FungiDB:PSHT_06420"/>
<feature type="compositionally biased region" description="Low complexity" evidence="2">
    <location>
        <begin position="324"/>
        <end position="343"/>
    </location>
</feature>
<dbReference type="OrthoDB" id="2507815at2759"/>
<accession>A0A2S4W6J9</accession>
<feature type="compositionally biased region" description="Polar residues" evidence="2">
    <location>
        <begin position="570"/>
        <end position="579"/>
    </location>
</feature>
<reference evidence="5" key="3">
    <citation type="journal article" date="2018" name="Mol. Plant Microbe Interact.">
        <title>Genome sequence resources for the wheat stripe rust pathogen (Puccinia striiformis f. sp. tritici) and the barley stripe rust pathogen (Puccinia striiformis f. sp. hordei).</title>
        <authorList>
            <person name="Xia C."/>
            <person name="Wang M."/>
            <person name="Yin C."/>
            <person name="Cornejo O.E."/>
            <person name="Hulbert S.H."/>
            <person name="Chen X."/>
        </authorList>
    </citation>
    <scope>NUCLEOTIDE SEQUENCE [LARGE SCALE GENOMIC DNA]</scope>
    <source>
        <strain evidence="5">93TX-2</strain>
    </source>
</reference>
<keyword evidence="5" id="KW-1185">Reference proteome</keyword>
<evidence type="ECO:0000259" key="3">
    <source>
        <dbReference type="PROSITE" id="PS50157"/>
    </source>
</evidence>
<keyword evidence="1" id="KW-0479">Metal-binding</keyword>
<dbReference type="AlphaFoldDB" id="A0A2S4W6J9"/>
<feature type="region of interest" description="Disordered" evidence="2">
    <location>
        <begin position="295"/>
        <end position="403"/>
    </location>
</feature>
<comment type="caution">
    <text evidence="4">The sequence shown here is derived from an EMBL/GenBank/DDBJ whole genome shotgun (WGS) entry which is preliminary data.</text>
</comment>
<dbReference type="Proteomes" id="UP000238274">
    <property type="component" value="Unassembled WGS sequence"/>
</dbReference>
<proteinExistence type="predicted"/>
<evidence type="ECO:0000256" key="2">
    <source>
        <dbReference type="SAM" id="MobiDB-lite"/>
    </source>
</evidence>
<evidence type="ECO:0000256" key="1">
    <source>
        <dbReference type="PROSITE-ProRule" id="PRU00042"/>
    </source>
</evidence>
<feature type="compositionally biased region" description="Polar residues" evidence="2">
    <location>
        <begin position="372"/>
        <end position="389"/>
    </location>
</feature>